<dbReference type="Proteomes" id="UP001459277">
    <property type="component" value="Unassembled WGS sequence"/>
</dbReference>
<dbReference type="InterPro" id="IPR055559">
    <property type="entry name" value="CYPRO4_DUF7135"/>
</dbReference>
<protein>
    <recommendedName>
        <fullName evidence="2">DUF7135 domain-containing protein</fullName>
    </recommendedName>
</protein>
<dbReference type="Pfam" id="PF23581">
    <property type="entry name" value="DUF7135"/>
    <property type="match status" value="1"/>
</dbReference>
<evidence type="ECO:0000313" key="3">
    <source>
        <dbReference type="EMBL" id="KAL0015886.1"/>
    </source>
</evidence>
<feature type="domain" description="DUF7135" evidence="2">
    <location>
        <begin position="22"/>
        <end position="72"/>
    </location>
</feature>
<sequence length="72" mass="7906">MLVATLRRRSGSSPISTRLKIDGDGDDNELDGGGQSWWILRVGAKVRARVSSEMQLKMFGDQQHVDFVSSGV</sequence>
<organism evidence="3 4">
    <name type="scientific">Lithocarpus litseifolius</name>
    <dbReference type="NCBI Taxonomy" id="425828"/>
    <lineage>
        <taxon>Eukaryota</taxon>
        <taxon>Viridiplantae</taxon>
        <taxon>Streptophyta</taxon>
        <taxon>Embryophyta</taxon>
        <taxon>Tracheophyta</taxon>
        <taxon>Spermatophyta</taxon>
        <taxon>Magnoliopsida</taxon>
        <taxon>eudicotyledons</taxon>
        <taxon>Gunneridae</taxon>
        <taxon>Pentapetalae</taxon>
        <taxon>rosids</taxon>
        <taxon>fabids</taxon>
        <taxon>Fagales</taxon>
        <taxon>Fagaceae</taxon>
        <taxon>Lithocarpus</taxon>
    </lineage>
</organism>
<feature type="compositionally biased region" description="Basic residues" evidence="1">
    <location>
        <begin position="1"/>
        <end position="10"/>
    </location>
</feature>
<keyword evidence="4" id="KW-1185">Reference proteome</keyword>
<gene>
    <name evidence="3" type="ORF">SO802_002955</name>
</gene>
<accession>A0AAW2E423</accession>
<feature type="region of interest" description="Disordered" evidence="1">
    <location>
        <begin position="1"/>
        <end position="27"/>
    </location>
</feature>
<evidence type="ECO:0000259" key="2">
    <source>
        <dbReference type="Pfam" id="PF23581"/>
    </source>
</evidence>
<dbReference type="EMBL" id="JAZDWU010000001">
    <property type="protein sequence ID" value="KAL0015886.1"/>
    <property type="molecule type" value="Genomic_DNA"/>
</dbReference>
<evidence type="ECO:0000313" key="4">
    <source>
        <dbReference type="Proteomes" id="UP001459277"/>
    </source>
</evidence>
<proteinExistence type="predicted"/>
<comment type="caution">
    <text evidence="3">The sequence shown here is derived from an EMBL/GenBank/DDBJ whole genome shotgun (WGS) entry which is preliminary data.</text>
</comment>
<dbReference type="AlphaFoldDB" id="A0AAW2E423"/>
<evidence type="ECO:0000256" key="1">
    <source>
        <dbReference type="SAM" id="MobiDB-lite"/>
    </source>
</evidence>
<name>A0AAW2E423_9ROSI</name>
<reference evidence="3 4" key="1">
    <citation type="submission" date="2024-01" db="EMBL/GenBank/DDBJ databases">
        <title>A telomere-to-telomere, gap-free genome of sweet tea (Lithocarpus litseifolius).</title>
        <authorList>
            <person name="Zhou J."/>
        </authorList>
    </citation>
    <scope>NUCLEOTIDE SEQUENCE [LARGE SCALE GENOMIC DNA]</scope>
    <source>
        <strain evidence="3">Zhou-2022a</strain>
        <tissue evidence="3">Leaf</tissue>
    </source>
</reference>